<dbReference type="PANTHER" id="PTHR34309:SF10">
    <property type="entry name" value="SLR1406 PROTEIN"/>
    <property type="match status" value="1"/>
</dbReference>
<gene>
    <name evidence="2" type="ORF">CCR82_13160</name>
</gene>
<keyword evidence="3" id="KW-1185">Reference proteome</keyword>
<accession>A0AAJ0XGF0</accession>
<proteinExistence type="predicted"/>
<reference evidence="2" key="1">
    <citation type="submission" date="2017-05" db="EMBL/GenBank/DDBJ databases">
        <authorList>
            <person name="Imhoff J.F."/>
            <person name="Rahn T."/>
            <person name="Kuenzel S."/>
            <person name="Neulinger S.C."/>
        </authorList>
    </citation>
    <scope>NUCLEOTIDE SEQUENCE</scope>
    <source>
        <strain evidence="2">DSM 4395</strain>
    </source>
</reference>
<sequence>MTTKKRCSSTFALALAGTLSSGVASAAEEPMMVSVKRLSLETSQRIAQATVDACREKGIQIGVTVVDRDGVVQTQLRDTIAAPITIPISAKKAYTAANFNAATSALEPRADTAVGRQDFLVMSAGGLPIQVGGALVGGVGVSGAPAGETDEACAQAGIDAVQDDLDMAM</sequence>
<evidence type="ECO:0000313" key="2">
    <source>
        <dbReference type="EMBL" id="MBK5931438.1"/>
    </source>
</evidence>
<dbReference type="PANTHER" id="PTHR34309">
    <property type="entry name" value="SLR1406 PROTEIN"/>
    <property type="match status" value="1"/>
</dbReference>
<evidence type="ECO:0000256" key="1">
    <source>
        <dbReference type="SAM" id="SignalP"/>
    </source>
</evidence>
<dbReference type="Proteomes" id="UP001296967">
    <property type="component" value="Unassembled WGS sequence"/>
</dbReference>
<dbReference type="Gene3D" id="3.30.450.150">
    <property type="entry name" value="Haem-degrading domain"/>
    <property type="match status" value="1"/>
</dbReference>
<protein>
    <submittedName>
        <fullName evidence="2">Adenosylcobalamin biosynthesis, GlcG-related protein</fullName>
    </submittedName>
</protein>
<dbReference type="EMBL" id="NHSF01000065">
    <property type="protein sequence ID" value="MBK5931438.1"/>
    <property type="molecule type" value="Genomic_DNA"/>
</dbReference>
<dbReference type="AlphaFoldDB" id="A0AAJ0XGF0"/>
<feature type="chain" id="PRO_5042567583" evidence="1">
    <location>
        <begin position="27"/>
        <end position="169"/>
    </location>
</feature>
<name>A0AAJ0XGF0_HALSE</name>
<reference evidence="2" key="2">
    <citation type="journal article" date="2020" name="Microorganisms">
        <title>Osmotic Adaptation and Compatible Solute Biosynthesis of Phototrophic Bacteria as Revealed from Genome Analyses.</title>
        <authorList>
            <person name="Imhoff J.F."/>
            <person name="Rahn T."/>
            <person name="Kunzel S."/>
            <person name="Keller A."/>
            <person name="Neulinger S.C."/>
        </authorList>
    </citation>
    <scope>NUCLEOTIDE SEQUENCE</scope>
    <source>
        <strain evidence="2">DSM 4395</strain>
    </source>
</reference>
<dbReference type="InterPro" id="IPR052517">
    <property type="entry name" value="GlcG_carb_metab_protein"/>
</dbReference>
<dbReference type="SUPFAM" id="SSF143744">
    <property type="entry name" value="GlcG-like"/>
    <property type="match status" value="1"/>
</dbReference>
<organism evidence="2 3">
    <name type="scientific">Halochromatium salexigens</name>
    <name type="common">Chromatium salexigens</name>
    <dbReference type="NCBI Taxonomy" id="49447"/>
    <lineage>
        <taxon>Bacteria</taxon>
        <taxon>Pseudomonadati</taxon>
        <taxon>Pseudomonadota</taxon>
        <taxon>Gammaproteobacteria</taxon>
        <taxon>Chromatiales</taxon>
        <taxon>Chromatiaceae</taxon>
        <taxon>Halochromatium</taxon>
    </lineage>
</organism>
<dbReference type="RefSeq" id="WP_201246277.1">
    <property type="nucleotide sequence ID" value="NZ_NHSF01000065.1"/>
</dbReference>
<feature type="signal peptide" evidence="1">
    <location>
        <begin position="1"/>
        <end position="26"/>
    </location>
</feature>
<keyword evidence="1" id="KW-0732">Signal</keyword>
<evidence type="ECO:0000313" key="3">
    <source>
        <dbReference type="Proteomes" id="UP001296967"/>
    </source>
</evidence>
<dbReference type="InterPro" id="IPR038084">
    <property type="entry name" value="PduO/GlcC-like_sf"/>
</dbReference>
<dbReference type="InterPro" id="IPR005624">
    <property type="entry name" value="PduO/GlcC-like"/>
</dbReference>
<dbReference type="Pfam" id="PF03928">
    <property type="entry name" value="HbpS-like"/>
    <property type="match status" value="1"/>
</dbReference>
<comment type="caution">
    <text evidence="2">The sequence shown here is derived from an EMBL/GenBank/DDBJ whole genome shotgun (WGS) entry which is preliminary data.</text>
</comment>